<protein>
    <submittedName>
        <fullName evidence="9">Sodium:proton antiporter</fullName>
    </submittedName>
</protein>
<feature type="transmembrane region" description="Helical" evidence="6">
    <location>
        <begin position="240"/>
        <end position="273"/>
    </location>
</feature>
<evidence type="ECO:0000313" key="9">
    <source>
        <dbReference type="EMBL" id="GHI01572.1"/>
    </source>
</evidence>
<evidence type="ECO:0000256" key="2">
    <source>
        <dbReference type="ARBA" id="ARBA00022475"/>
    </source>
</evidence>
<evidence type="ECO:0000259" key="7">
    <source>
        <dbReference type="Pfam" id="PF03553"/>
    </source>
</evidence>
<evidence type="ECO:0000313" key="10">
    <source>
        <dbReference type="Proteomes" id="UP000637074"/>
    </source>
</evidence>
<feature type="transmembrane region" description="Helical" evidence="6">
    <location>
        <begin position="186"/>
        <end position="205"/>
    </location>
</feature>
<feature type="transmembrane region" description="Helical" evidence="6">
    <location>
        <begin position="328"/>
        <end position="346"/>
    </location>
</feature>
<keyword evidence="2" id="KW-1003">Cell membrane</keyword>
<dbReference type="InterPro" id="IPR018461">
    <property type="entry name" value="Na/H_Antiport_NhaC-like_C"/>
</dbReference>
<dbReference type="Pfam" id="PF03553">
    <property type="entry name" value="Na_H_antiporter"/>
    <property type="match status" value="1"/>
</dbReference>
<organism evidence="9 10">
    <name type="scientific">Neobacillus kokaensis</name>
    <dbReference type="NCBI Taxonomy" id="2759023"/>
    <lineage>
        <taxon>Bacteria</taxon>
        <taxon>Bacillati</taxon>
        <taxon>Bacillota</taxon>
        <taxon>Bacilli</taxon>
        <taxon>Bacillales</taxon>
        <taxon>Bacillaceae</taxon>
        <taxon>Neobacillus</taxon>
    </lineage>
</organism>
<feature type="transmembrane region" description="Helical" evidence="6">
    <location>
        <begin position="7"/>
        <end position="39"/>
    </location>
</feature>
<feature type="transmembrane region" description="Helical" evidence="6">
    <location>
        <begin position="59"/>
        <end position="82"/>
    </location>
</feature>
<comment type="subcellular location">
    <subcellularLocation>
        <location evidence="1">Cell membrane</location>
        <topology evidence="1">Multi-pass membrane protein</topology>
    </subcellularLocation>
</comment>
<name>A0ABQ3NCE8_9BACI</name>
<keyword evidence="5 6" id="KW-0472">Membrane</keyword>
<gene>
    <name evidence="9" type="ORF">AM1BK_51140</name>
</gene>
<dbReference type="Proteomes" id="UP000637074">
    <property type="component" value="Unassembled WGS sequence"/>
</dbReference>
<feature type="transmembrane region" description="Helical" evidence="6">
    <location>
        <begin position="94"/>
        <end position="122"/>
    </location>
</feature>
<dbReference type="InterPro" id="IPR032813">
    <property type="entry name" value="Na_H_antiport_N"/>
</dbReference>
<evidence type="ECO:0000256" key="3">
    <source>
        <dbReference type="ARBA" id="ARBA00022692"/>
    </source>
</evidence>
<evidence type="ECO:0000256" key="4">
    <source>
        <dbReference type="ARBA" id="ARBA00022989"/>
    </source>
</evidence>
<keyword evidence="3 6" id="KW-0812">Transmembrane</keyword>
<dbReference type="PANTHER" id="PTHR37821">
    <property type="entry name" value="AMINO ACID TRANSPORTER YUIF-RELATED"/>
    <property type="match status" value="1"/>
</dbReference>
<feature type="domain" description="Na+/H+ antiporter NhaC-like C-terminal" evidence="7">
    <location>
        <begin position="143"/>
        <end position="430"/>
    </location>
</feature>
<accession>A0ABQ3NCE8</accession>
<evidence type="ECO:0000256" key="1">
    <source>
        <dbReference type="ARBA" id="ARBA00004651"/>
    </source>
</evidence>
<feature type="transmembrane region" description="Helical" evidence="6">
    <location>
        <begin position="418"/>
        <end position="435"/>
    </location>
</feature>
<feature type="transmembrane region" description="Helical" evidence="6">
    <location>
        <begin position="142"/>
        <end position="166"/>
    </location>
</feature>
<proteinExistence type="predicted"/>
<dbReference type="PANTHER" id="PTHR37821:SF1">
    <property type="entry name" value="AMINO ACID TRANSPORTER YUIF-RELATED"/>
    <property type="match status" value="1"/>
</dbReference>
<feature type="transmembrane region" description="Helical" evidence="6">
    <location>
        <begin position="358"/>
        <end position="383"/>
    </location>
</feature>
<feature type="transmembrane region" description="Helical" evidence="6">
    <location>
        <begin position="285"/>
        <end position="305"/>
    </location>
</feature>
<keyword evidence="4 6" id="KW-1133">Transmembrane helix</keyword>
<dbReference type="EMBL" id="BNDS01000047">
    <property type="protein sequence ID" value="GHI01572.1"/>
    <property type="molecule type" value="Genomic_DNA"/>
</dbReference>
<keyword evidence="10" id="KW-1185">Reference proteome</keyword>
<dbReference type="RefSeq" id="WP_191277215.1">
    <property type="nucleotide sequence ID" value="NZ_BNDS01000047.1"/>
</dbReference>
<feature type="domain" description="Putative Na+/H+ antiporter N-terminal" evidence="8">
    <location>
        <begin position="3"/>
        <end position="88"/>
    </location>
</feature>
<dbReference type="InterPro" id="IPR052576">
    <property type="entry name" value="AA_Transporter-Related"/>
</dbReference>
<sequence length="436" mass="45698">MFNAVVVSVIVMVVLSLLRVNVMLTILVAAGVAGLMEGLSLVDATNMLISGMGGQANTALSYVLLGIFAVMIGYSGITGFLVKKLVSVLKGKRSILLLTIAGVACFSQNVVPVHIAFIPILIPPLLHLFDKMKVDRRGVAAALTFGLKAPYIMIPAGFGLIFHGIIADEMKASGMAISISSVTYSMLIPGLGMIVGLLVAVFISYRKNRELPFSEQGVINEIAATDEMELSFTSRHLFTIIAVISALVVQLISDSLVLGALTGIVLMFLFTVVPFKEGEKVVNEGITMMGMIAFVMLIASGYATILKETGAVENLVQSSTAMLGDNKMFIAAMMLLVGLLITMGIGSSFGTIPIIAALFVPLCATVGFSPLATAALIGTAGALGDAGSPASDSTLGPTAGLNADGKHHHIWDTCVPTFLHYNIPLFIFGLIAAMVL</sequence>
<comment type="caution">
    <text evidence="9">The sequence shown here is derived from an EMBL/GenBank/DDBJ whole genome shotgun (WGS) entry which is preliminary data.</text>
</comment>
<evidence type="ECO:0000256" key="5">
    <source>
        <dbReference type="ARBA" id="ARBA00023136"/>
    </source>
</evidence>
<reference evidence="9 10" key="1">
    <citation type="journal article" date="2022" name="Int. J. Syst. Evol. Microbiol.">
        <title>Neobacillus kokaensis sp. nov., isolated from soil.</title>
        <authorList>
            <person name="Yuki K."/>
            <person name="Matsubara H."/>
            <person name="Yamaguchi S."/>
        </authorList>
    </citation>
    <scope>NUCLEOTIDE SEQUENCE [LARGE SCALE GENOMIC DNA]</scope>
    <source>
        <strain evidence="9 10">LOB 377</strain>
    </source>
</reference>
<evidence type="ECO:0000259" key="8">
    <source>
        <dbReference type="Pfam" id="PF13726"/>
    </source>
</evidence>
<dbReference type="Pfam" id="PF13726">
    <property type="entry name" value="Na_H_antiport_2"/>
    <property type="match status" value="1"/>
</dbReference>
<evidence type="ECO:0000256" key="6">
    <source>
        <dbReference type="SAM" id="Phobius"/>
    </source>
</evidence>